<name>A0A819I3Y1_9BILA</name>
<dbReference type="NCBIfam" id="NF047352">
    <property type="entry name" value="P_loop_sacsin"/>
    <property type="match status" value="1"/>
</dbReference>
<evidence type="ECO:0000256" key="1">
    <source>
        <dbReference type="SAM" id="MobiDB-lite"/>
    </source>
</evidence>
<feature type="domain" description="Protein NO VEIN C-terminal" evidence="2">
    <location>
        <begin position="2377"/>
        <end position="2462"/>
    </location>
</feature>
<gene>
    <name evidence="3" type="ORF">JBS370_LOCUS21143</name>
</gene>
<evidence type="ECO:0000313" key="3">
    <source>
        <dbReference type="EMBL" id="CAF3906109.1"/>
    </source>
</evidence>
<feature type="compositionally biased region" description="Polar residues" evidence="1">
    <location>
        <begin position="2248"/>
        <end position="2267"/>
    </location>
</feature>
<feature type="compositionally biased region" description="Polar residues" evidence="1">
    <location>
        <begin position="2275"/>
        <end position="2284"/>
    </location>
</feature>
<dbReference type="InterPro" id="IPR024975">
    <property type="entry name" value="NOV_C"/>
</dbReference>
<dbReference type="Pfam" id="PF13020">
    <property type="entry name" value="NOV_C"/>
    <property type="match status" value="1"/>
</dbReference>
<organism evidence="3 4">
    <name type="scientific">Rotaria sordida</name>
    <dbReference type="NCBI Taxonomy" id="392033"/>
    <lineage>
        <taxon>Eukaryota</taxon>
        <taxon>Metazoa</taxon>
        <taxon>Spiralia</taxon>
        <taxon>Gnathifera</taxon>
        <taxon>Rotifera</taxon>
        <taxon>Eurotatoria</taxon>
        <taxon>Bdelloidea</taxon>
        <taxon>Philodinida</taxon>
        <taxon>Philodinidae</taxon>
        <taxon>Rotaria</taxon>
    </lineage>
</organism>
<evidence type="ECO:0000313" key="4">
    <source>
        <dbReference type="Proteomes" id="UP000663836"/>
    </source>
</evidence>
<feature type="compositionally biased region" description="Basic and acidic residues" evidence="1">
    <location>
        <begin position="2297"/>
        <end position="2321"/>
    </location>
</feature>
<dbReference type="PANTHER" id="PTHR32387:SF0">
    <property type="entry name" value="PROTEIN NO VEIN"/>
    <property type="match status" value="1"/>
</dbReference>
<feature type="region of interest" description="Disordered" evidence="1">
    <location>
        <begin position="2224"/>
        <end position="2324"/>
    </location>
</feature>
<reference evidence="3" key="1">
    <citation type="submission" date="2021-02" db="EMBL/GenBank/DDBJ databases">
        <authorList>
            <person name="Nowell W R."/>
        </authorList>
    </citation>
    <scope>NUCLEOTIDE SEQUENCE</scope>
</reference>
<dbReference type="SUPFAM" id="SSF55874">
    <property type="entry name" value="ATPase domain of HSP90 chaperone/DNA topoisomerase II/histidine kinase"/>
    <property type="match status" value="1"/>
</dbReference>
<feature type="compositionally biased region" description="Low complexity" evidence="1">
    <location>
        <begin position="2285"/>
        <end position="2296"/>
    </location>
</feature>
<evidence type="ECO:0000259" key="2">
    <source>
        <dbReference type="Pfam" id="PF13020"/>
    </source>
</evidence>
<feature type="compositionally biased region" description="Basic residues" evidence="1">
    <location>
        <begin position="9"/>
        <end position="18"/>
    </location>
</feature>
<sequence>MNATEVSKHHGTKSKKQRKESDQESQNTQIVNQSSTSSEATFHQDDHYDECFSPLPKSPSNQPSGSSRSSFENQSSRVPQQTTMAKFLNVNTYEDAHLGPLDENPDVKRVFRYEPTQRYQPIPIMTSSDVISSFIDFQAKFKRNLAFGDFLDELVKSYRLQSRKELGLYCKSFPFLAQVSGYVRRNSQWYISEMQTKAVEDLISTIAARLSDFRQEMHGELGPSSYNKKKSPIAVFNHLASIIEKYPLFIPEQSLAYYTLIQLRQNELLQWLLNISIYLGSFERPDLFAVELDKICRHQSDHLRLQTLMMFYQSLPSDPNISQMDYGRLQTMIQQQYNHLTIGHNSTPMNTSSFPIVNTLLPANGGRSKLSVSLKQFCSYLSEILMKHETTLTVKQFLQLENHLCTKYNVDNFGAFKFNENDMHDIDVNLVSFLDTHQKLIDPKDELSVYGYNVTRADREELYEFVKQLIESNNDRQFVSSQSLQFDTDSNNEDIQISADNLSILEKAIIHKFGGLLGFQTGASILRKTKQLRAKTEYSIIRFEESLLDFNQLNRIDIYPPMPIADENQLCQFILQCPIMIDMYTWLQWTYFFEPKYGNLKTFIRKHKYPLQNLLLLETSAHELLRLPPDATLKSFEDELHAFHIRSAVGHLCTLINCEYGLTTRVPLNVYRTSIRTWFIHLQSSAMIQDNNGEPMKYILEFLTYLPVFIGQARLIQEIILGPLDDVFRRVGINSVSVRTRIWNIADERQRNKLEIWGHTLDINEWKNNSKWSGEYRSVEDRVYVLEPSSDTRSTSNKTIVQANADKPTTVIVAPHVTSSLSQSDSASFETKNKDESQSVRAAFEHIESIRRGFAVDSGLDASGQSIVNNLQGMIERSLQKLSNDLYSEQGHFVLELIQNADDNQYASDHLPTLRFVLSDKRILVCNNEIGFQPNNVDALCNVGATTKGKHKQGYAGHKGIGFKSVFMVSNCPEIHSRDYHFCFDTADGKEQIGYIRPIWLDKCDEVLPSAEEWTTCIRLPIERGSRLEENFDNIQAKLLLFLNRLRRIEIVGRLSSTTTNDQSRIFTRIDHADGKIIELQEMTTNGTVTKNLWLVVKKVLQVSEHIKEKLREVKCDVHSTTIAIAYPLNNLQNSIQQLPPAQPLFAYLPLRSYGFRFILQADFEIPVTRQEILHDNIWNEWLKNEMVQLIPLAYTHFQTLPDLLASSLSSVEIGSQLTAVQVLIYFLKLIPTRNELDPYFNPFVDKSMKLLMGIIKLPVCREDTSGQLHTEWVQPSQCILVKDPFIRKILPQELLLSHFNMYYVPEQLASECNERTLIKLGCAPLQFSSIIRLIKELYKHQEQEHSTKTSSMEQIAQWLLCIDYILQQQQEGEQTYVGHNERVETTSITELKQLKIIPLNGHSRLVSIDEYYEQVILFPLSKTAQYKKPFKIVLNDLPTLDERLLQYIEDKFPRRYESIVNLLKRLANIGDIGLIETPMIKEIYRLHVRPILLDVNRWSTKSDSVLIAFLLCIYTHFDQFENEIDQLKKHMVIKTRSGQFVRLDTPGTIIHLTSTYGCTKSLESLVSSKHEFTFISDDYINNYRNELFRTTDDINNFVRFLGQFNITEFLQINITDTHFINVAQLQTTQWAYLISELNDIVRQPFIIEDCCCNKFNILVAPSNNTAADIDLCSKLLIYLDRHHATVAPCYTASIILVDQVKSGRRRPEKYIPSTFCLSLRQYAWIPIESGKLAKPDDVYCLSPKSETSFFHRYVSHLDQAKVSLNNRDFILNILGLQEHVLPMTILELFMKWSCNLDRDALWMLLGDTNQLDIINCPLPITFRQSCHDTIQNIHRVYRFLITDNTTLNALHRFRLWPLVFVPLNNSRGEFLFAHRVYWQDSTSLLSKLNNVTLPNSDRRISIQGYYSNDGKLQKFFIETLQVNFEPTIDDYLPFLIYISNINDIWRLIEVIIRLAFQQKRQIEVKDRCRHLPFIPCMSTKNMRVKYTDQPLYPHDLDIANFLSNTLPIIQLPNWTLSSEFKHNFCLLFEIRSLADVIQLQVHVTNEQLSIDLFNFYSHSIELIQNFLVSKSFIAEERSKYLASIFARMHFFRVDQIQLSYHDQVHTVRTEMCDAYVDERAGRFYILKVFEKSEIRYIETMVKYLVQDRMAITELTSFIMKLSRIFQNVGEQCLIKYRDMIITQEHEYKWIFPNVYVTPSPLPIEEISVNDEPIDITDEMAEQLMNEPLPGRKPRSQITMEKDEEKNSTCFPSKANATESIEFSNTKYYPEEQRQSTNATNVTKSNHSSSSDSISEVSREPESNHLIKDKKTRESTHKDRSQVTTIGCSNSTSVEVAKSQRIRISTLTGTKLYILSSSSITTNPADNIIDNNTGRQGEEFVFNFLKWKHPDKQVKWMNERRESGEPYDIEIRKNDDIERIEVKTTRISDQHTFQISIREIQCLLENPMKYHIYRVYYSDDPDLTKITILSQVKYHLEQKQLALCMTIMQQPDEQLK</sequence>
<dbReference type="Proteomes" id="UP000663836">
    <property type="component" value="Unassembled WGS sequence"/>
</dbReference>
<feature type="compositionally biased region" description="Polar residues" evidence="1">
    <location>
        <begin position="24"/>
        <end position="41"/>
    </location>
</feature>
<feature type="region of interest" description="Disordered" evidence="1">
    <location>
        <begin position="1"/>
        <end position="80"/>
    </location>
</feature>
<accession>A0A819I3Y1</accession>
<dbReference type="InterPro" id="IPR036890">
    <property type="entry name" value="HATPase_C_sf"/>
</dbReference>
<protein>
    <recommendedName>
        <fullName evidence="2">Protein NO VEIN C-terminal domain-containing protein</fullName>
    </recommendedName>
</protein>
<comment type="caution">
    <text evidence="3">The sequence shown here is derived from an EMBL/GenBank/DDBJ whole genome shotgun (WGS) entry which is preliminary data.</text>
</comment>
<dbReference type="Gene3D" id="3.30.565.10">
    <property type="entry name" value="Histidine kinase-like ATPase, C-terminal domain"/>
    <property type="match status" value="1"/>
</dbReference>
<dbReference type="PANTHER" id="PTHR32387">
    <property type="entry name" value="WU:FJ29H11"/>
    <property type="match status" value="1"/>
</dbReference>
<dbReference type="EMBL" id="CAJOBD010002759">
    <property type="protein sequence ID" value="CAF3906109.1"/>
    <property type="molecule type" value="Genomic_DNA"/>
</dbReference>
<proteinExistence type="predicted"/>
<dbReference type="InterPro" id="IPR052957">
    <property type="entry name" value="Auxin_embryo_med"/>
</dbReference>
<feature type="compositionally biased region" description="Low complexity" evidence="1">
    <location>
        <begin position="58"/>
        <end position="76"/>
    </location>
</feature>